<dbReference type="STRING" id="1943.AQJ64_24260"/>
<keyword evidence="3" id="KW-1185">Reference proteome</keyword>
<protein>
    <submittedName>
        <fullName evidence="2">Uncharacterized protein</fullName>
    </submittedName>
</protein>
<dbReference type="Proteomes" id="UP000052982">
    <property type="component" value="Unassembled WGS sequence"/>
</dbReference>
<feature type="compositionally biased region" description="Basic and acidic residues" evidence="1">
    <location>
        <begin position="74"/>
        <end position="96"/>
    </location>
</feature>
<name>A0A117RAW5_9ACTN</name>
<reference evidence="2 3" key="1">
    <citation type="submission" date="2015-10" db="EMBL/GenBank/DDBJ databases">
        <title>Draft genome sequence of Streptomyces griseoruber DSM 40281, type strain for the species Streptomyces griseoruber.</title>
        <authorList>
            <person name="Ruckert C."/>
            <person name="Winkler A."/>
            <person name="Kalinowski J."/>
            <person name="Kampfer P."/>
            <person name="Glaeser S."/>
        </authorList>
    </citation>
    <scope>NUCLEOTIDE SEQUENCE [LARGE SCALE GENOMIC DNA]</scope>
    <source>
        <strain evidence="2 3">DSM 40281</strain>
    </source>
</reference>
<evidence type="ECO:0000256" key="1">
    <source>
        <dbReference type="SAM" id="MobiDB-lite"/>
    </source>
</evidence>
<sequence length="123" mass="12528">MGGGAPSVQQAGCGQDERAGAQGGHPGARVVGRAHRVDQFGGRFHVDVGPAGDYHGVGAPEVVEAVVGLEVEPAEGHDARPADREVVPGNGDRGRCGAENLVGHGQFEVEHPVGDGQRDSSHV</sequence>
<comment type="caution">
    <text evidence="2">The sequence shown here is derived from an EMBL/GenBank/DDBJ whole genome shotgun (WGS) entry which is preliminary data.</text>
</comment>
<evidence type="ECO:0000313" key="3">
    <source>
        <dbReference type="Proteomes" id="UP000052982"/>
    </source>
</evidence>
<accession>A0A117RAW5</accession>
<gene>
    <name evidence="2" type="ORF">AQJ64_24260</name>
</gene>
<organism evidence="2 3">
    <name type="scientific">Streptomyces griseoruber</name>
    <dbReference type="NCBI Taxonomy" id="1943"/>
    <lineage>
        <taxon>Bacteria</taxon>
        <taxon>Bacillati</taxon>
        <taxon>Actinomycetota</taxon>
        <taxon>Actinomycetes</taxon>
        <taxon>Kitasatosporales</taxon>
        <taxon>Streptomycetaceae</taxon>
        <taxon>Streptomyces</taxon>
    </lineage>
</organism>
<proteinExistence type="predicted"/>
<dbReference type="AlphaFoldDB" id="A0A117RAW5"/>
<evidence type="ECO:0000313" key="2">
    <source>
        <dbReference type="EMBL" id="KUN80713.1"/>
    </source>
</evidence>
<dbReference type="EMBL" id="LMWW01000040">
    <property type="protein sequence ID" value="KUN80713.1"/>
    <property type="molecule type" value="Genomic_DNA"/>
</dbReference>
<feature type="region of interest" description="Disordered" evidence="1">
    <location>
        <begin position="1"/>
        <end position="28"/>
    </location>
</feature>
<feature type="compositionally biased region" description="Basic and acidic residues" evidence="1">
    <location>
        <begin position="107"/>
        <end position="123"/>
    </location>
</feature>
<feature type="region of interest" description="Disordered" evidence="1">
    <location>
        <begin position="74"/>
        <end position="123"/>
    </location>
</feature>